<keyword evidence="3" id="KW-1185">Reference proteome</keyword>
<organism evidence="2 3">
    <name type="scientific">Bifidobacterium bombi DSM 19703</name>
    <dbReference type="NCBI Taxonomy" id="1341695"/>
    <lineage>
        <taxon>Bacteria</taxon>
        <taxon>Bacillati</taxon>
        <taxon>Actinomycetota</taxon>
        <taxon>Actinomycetes</taxon>
        <taxon>Bifidobacteriales</taxon>
        <taxon>Bifidobacteriaceae</taxon>
        <taxon>Bifidobacterium</taxon>
    </lineage>
</organism>
<feature type="domain" description="PPM-type phosphatase" evidence="1">
    <location>
        <begin position="5"/>
        <end position="250"/>
    </location>
</feature>
<evidence type="ECO:0000259" key="1">
    <source>
        <dbReference type="PROSITE" id="PS51746"/>
    </source>
</evidence>
<name>A0A080N357_9BIFI</name>
<evidence type="ECO:0000313" key="2">
    <source>
        <dbReference type="EMBL" id="KFF31356.1"/>
    </source>
</evidence>
<dbReference type="RefSeq" id="WP_044087171.1">
    <property type="nucleotide sequence ID" value="NZ_ATLK01000001.1"/>
</dbReference>
<dbReference type="EC" id="3.1.3.16" evidence="2"/>
<dbReference type="GO" id="GO:0004722">
    <property type="term" value="F:protein serine/threonine phosphatase activity"/>
    <property type="evidence" value="ECO:0007669"/>
    <property type="project" value="UniProtKB-EC"/>
</dbReference>
<comment type="caution">
    <text evidence="2">The sequence shown here is derived from an EMBL/GenBank/DDBJ whole genome shotgun (WGS) entry which is preliminary data.</text>
</comment>
<dbReference type="Gene3D" id="3.60.40.10">
    <property type="entry name" value="PPM-type phosphatase domain"/>
    <property type="match status" value="1"/>
</dbReference>
<dbReference type="SMART" id="SM00332">
    <property type="entry name" value="PP2Cc"/>
    <property type="match status" value="1"/>
</dbReference>
<dbReference type="PROSITE" id="PS51746">
    <property type="entry name" value="PPM_2"/>
    <property type="match status" value="1"/>
</dbReference>
<dbReference type="CDD" id="cd00143">
    <property type="entry name" value="PP2Cc"/>
    <property type="match status" value="1"/>
</dbReference>
<dbReference type="eggNOG" id="COG0631">
    <property type="taxonomic scope" value="Bacteria"/>
</dbReference>
<dbReference type="AlphaFoldDB" id="A0A080N357"/>
<gene>
    <name evidence="2" type="ORF">BBOMB_0703</name>
</gene>
<protein>
    <submittedName>
        <fullName evidence="2">Protein phosphatase 2C</fullName>
        <ecNumber evidence="2">3.1.3.16</ecNumber>
    </submittedName>
</protein>
<evidence type="ECO:0000313" key="3">
    <source>
        <dbReference type="Proteomes" id="UP000028730"/>
    </source>
</evidence>
<dbReference type="EMBL" id="ATLK01000001">
    <property type="protein sequence ID" value="KFF31356.1"/>
    <property type="molecule type" value="Genomic_DNA"/>
</dbReference>
<proteinExistence type="predicted"/>
<dbReference type="InterPro" id="IPR036457">
    <property type="entry name" value="PPM-type-like_dom_sf"/>
</dbReference>
<dbReference type="InterPro" id="IPR001932">
    <property type="entry name" value="PPM-type_phosphatase-like_dom"/>
</dbReference>
<sequence length="287" mass="30652">MNDLRISIATGTDVGKVRSDNQDTALNADGIYMVCDGMGGGVGGRQASAMTVRMLRSLEPLPLRSRGSIQQALDKAQDEVAQLGKRLNGIAGTTVTGLVLPSPPDCDSFDDAACWYVVNVGDSRTYHLDFDEVGLTETTSICRITKDHSQRQEIIDSGIMTPEVANATIPRNVITQAVGAPEGIRPDFYAVDPSGRFIICSDGLYSEVGDERIATISRMNRTPRDAVDALIQAALDAGGADNVTVIVVDAVNSEQADQRHWNATKLDDGEDIGSIGDGTLRNLRAQS</sequence>
<dbReference type="STRING" id="1341695.BBOMB_0703"/>
<dbReference type="SUPFAM" id="SSF81606">
    <property type="entry name" value="PP2C-like"/>
    <property type="match status" value="1"/>
</dbReference>
<reference evidence="2 3" key="1">
    <citation type="journal article" date="2014" name="Appl. Environ. Microbiol.">
        <title>Genomic encyclopedia of type strains of the genus Bifidobacterium.</title>
        <authorList>
            <person name="Milani C."/>
            <person name="Lugli G.A."/>
            <person name="Duranti S."/>
            <person name="Turroni F."/>
            <person name="Bottacini F."/>
            <person name="Mangifesta M."/>
            <person name="Sanchez B."/>
            <person name="Viappiani A."/>
            <person name="Mancabelli L."/>
            <person name="Taminiau B."/>
            <person name="Delcenserie V."/>
            <person name="Barrangou R."/>
            <person name="Margolles A."/>
            <person name="van Sinderen D."/>
            <person name="Ventura M."/>
        </authorList>
    </citation>
    <scope>NUCLEOTIDE SEQUENCE [LARGE SCALE GENOMIC DNA]</scope>
    <source>
        <strain evidence="2 3">DSM 19703</strain>
    </source>
</reference>
<accession>A0A080N357</accession>
<dbReference type="OrthoDB" id="9801841at2"/>
<dbReference type="SMART" id="SM00331">
    <property type="entry name" value="PP2C_SIG"/>
    <property type="match status" value="1"/>
</dbReference>
<dbReference type="Proteomes" id="UP000028730">
    <property type="component" value="Unassembled WGS sequence"/>
</dbReference>
<keyword evidence="2" id="KW-0378">Hydrolase</keyword>